<proteinExistence type="inferred from homology"/>
<evidence type="ECO:0000256" key="5">
    <source>
        <dbReference type="ARBA" id="ARBA00023136"/>
    </source>
</evidence>
<dbReference type="Proteomes" id="UP000051952">
    <property type="component" value="Unassembled WGS sequence"/>
</dbReference>
<dbReference type="PANTHER" id="PTHR10877:SF183">
    <property type="entry name" value="AT14535P-RELATED"/>
    <property type="match status" value="1"/>
</dbReference>
<reference evidence="14" key="1">
    <citation type="submission" date="2015-09" db="EMBL/GenBank/DDBJ databases">
        <authorList>
            <consortium name="Pathogen Informatics"/>
        </authorList>
    </citation>
    <scope>NUCLEOTIDE SEQUENCE [LARGE SCALE GENOMIC DNA]</scope>
    <source>
        <strain evidence="14">Lake Konstanz</strain>
    </source>
</reference>
<evidence type="ECO:0000259" key="11">
    <source>
        <dbReference type="Pfam" id="PF08016"/>
    </source>
</evidence>
<evidence type="ECO:0000256" key="6">
    <source>
        <dbReference type="ARBA" id="ARBA00023180"/>
    </source>
</evidence>
<comment type="similarity">
    <text evidence="2">Belongs to the polycystin family.</text>
</comment>
<dbReference type="GO" id="GO:0005509">
    <property type="term" value="F:calcium ion binding"/>
    <property type="evidence" value="ECO:0007669"/>
    <property type="project" value="InterPro"/>
</dbReference>
<dbReference type="InterPro" id="IPR003915">
    <property type="entry name" value="PKD_2"/>
</dbReference>
<keyword evidence="5 10" id="KW-0472">Membrane</keyword>
<feature type="region of interest" description="Disordered" evidence="9">
    <location>
        <begin position="1"/>
        <end position="44"/>
    </location>
</feature>
<keyword evidence="14" id="KW-1185">Reference proteome</keyword>
<feature type="disulfide bond" evidence="7">
    <location>
        <begin position="222"/>
        <end position="240"/>
    </location>
</feature>
<dbReference type="InterPro" id="IPR051223">
    <property type="entry name" value="Polycystin"/>
</dbReference>
<dbReference type="Pfam" id="PF08016">
    <property type="entry name" value="PKD_channel"/>
    <property type="match status" value="1"/>
</dbReference>
<evidence type="ECO:0000259" key="12">
    <source>
        <dbReference type="Pfam" id="PF20519"/>
    </source>
</evidence>
<dbReference type="PANTHER" id="PTHR10877">
    <property type="entry name" value="POLYCYSTIN FAMILY MEMBER"/>
    <property type="match status" value="1"/>
</dbReference>
<dbReference type="VEuPathDB" id="TriTrypDB:BSAL_59205c"/>
<dbReference type="GO" id="GO:0016020">
    <property type="term" value="C:membrane"/>
    <property type="evidence" value="ECO:0007669"/>
    <property type="project" value="UniProtKB-SubCell"/>
</dbReference>
<feature type="transmembrane region" description="Helical" evidence="10">
    <location>
        <begin position="383"/>
        <end position="401"/>
    </location>
</feature>
<accession>A0A0S4IPP2</accession>
<evidence type="ECO:0000256" key="1">
    <source>
        <dbReference type="ARBA" id="ARBA00004141"/>
    </source>
</evidence>
<evidence type="ECO:0000256" key="7">
    <source>
        <dbReference type="PIRSR" id="PIRSR603915-2"/>
    </source>
</evidence>
<comment type="subcellular location">
    <subcellularLocation>
        <location evidence="1">Membrane</location>
        <topology evidence="1">Multi-pass membrane protein</topology>
    </subcellularLocation>
</comment>
<dbReference type="PRINTS" id="PR01433">
    <property type="entry name" value="POLYCYSTIN2"/>
</dbReference>
<dbReference type="Gene3D" id="1.10.287.70">
    <property type="match status" value="1"/>
</dbReference>
<feature type="transmembrane region" description="Helical" evidence="10">
    <location>
        <begin position="88"/>
        <end position="106"/>
    </location>
</feature>
<dbReference type="AlphaFoldDB" id="A0A0S4IPP2"/>
<feature type="non-terminal residue" evidence="13">
    <location>
        <position position="678"/>
    </location>
</feature>
<keyword evidence="8" id="KW-0175">Coiled coil</keyword>
<evidence type="ECO:0000256" key="8">
    <source>
        <dbReference type="SAM" id="Coils"/>
    </source>
</evidence>
<keyword evidence="3 10" id="KW-0812">Transmembrane</keyword>
<evidence type="ECO:0000313" key="14">
    <source>
        <dbReference type="Proteomes" id="UP000051952"/>
    </source>
</evidence>
<keyword evidence="6" id="KW-0325">Glycoprotein</keyword>
<gene>
    <name evidence="13" type="ORF">BSAL_59205c</name>
</gene>
<evidence type="ECO:0000313" key="13">
    <source>
        <dbReference type="EMBL" id="CUF09504.1"/>
    </source>
</evidence>
<feature type="domain" description="Polycystin" evidence="12">
    <location>
        <begin position="170"/>
        <end position="369"/>
    </location>
</feature>
<feature type="transmembrane region" description="Helical" evidence="10">
    <location>
        <begin position="570"/>
        <end position="591"/>
    </location>
</feature>
<evidence type="ECO:0000256" key="2">
    <source>
        <dbReference type="ARBA" id="ARBA00007200"/>
    </source>
</evidence>
<dbReference type="InterPro" id="IPR046791">
    <property type="entry name" value="Polycystin_dom"/>
</dbReference>
<dbReference type="OMA" id="AFSQFDR"/>
<protein>
    <submittedName>
        <fullName evidence="13">Uncharacterized protein</fullName>
    </submittedName>
</protein>
<evidence type="ECO:0000256" key="9">
    <source>
        <dbReference type="SAM" id="MobiDB-lite"/>
    </source>
</evidence>
<evidence type="ECO:0000256" key="10">
    <source>
        <dbReference type="SAM" id="Phobius"/>
    </source>
</evidence>
<organism evidence="13 14">
    <name type="scientific">Bodo saltans</name>
    <name type="common">Flagellated protozoan</name>
    <dbReference type="NCBI Taxonomy" id="75058"/>
    <lineage>
        <taxon>Eukaryota</taxon>
        <taxon>Discoba</taxon>
        <taxon>Euglenozoa</taxon>
        <taxon>Kinetoplastea</taxon>
        <taxon>Metakinetoplastina</taxon>
        <taxon>Eubodonida</taxon>
        <taxon>Bodonidae</taxon>
        <taxon>Bodo</taxon>
    </lineage>
</organism>
<dbReference type="OrthoDB" id="444119at2759"/>
<sequence>MDEVMRAEMQGGNAAAMRRDDAHQQQHHQQQHQHGGGEDGGVHGTAGRLFTTVEAAGKDRVGKLRRMTQIPISFVLERLQLKLDSANLMVDMLIYIPFLIMFVFFVTEGRDTEANYYVAQGIRNQYEATELPKNADKLAIFRNEISQGQRLWVELDKNYWGIGNQGDWQPWMSDVFVTTTFECNTRDPDATLPEGSIRATVGQTFLIGAARARTIRTRINSCSLDPYITPANKSLFPSSCYAIGHDSSTEDTGPFCTMQVDANGDPLFKYFPPSEVPGVPTIGWEGVYHNGGYIFEIPFDTSCNNALAIVNNATGNNDCGFCDQWGSRFVNMEWFAYTPFTDSFFVIKYWQEIDTAGWWRLQYTLRSFQVWTTDYTNRTVFEMFFLAFVLYFWAVLIYQSVQAFREGKFLVFWVEMWNILELANLVCFIVVFGVRFAWMAKSSSSNVQFPFAPEYPPNLDTIQSLFNTMVVANSVNTILTFLKALKYVRLNSQLGVLTRTLAVCQQSIAGVLVLFVLVVTSYAVAGWALWGVNMEEYCTLGFAMSSSLQLLVGNANYDDMRQNNRILATMYFWSFLVLGLFLLLNFIIAILSDSFAKISGRAFTQTMEELLLRYYQNMRAFLRPDNVRRIFKGISSGNSEPKLIRSLIRQLEERLRLETEILERERAERRRRAIEADE</sequence>
<evidence type="ECO:0000256" key="3">
    <source>
        <dbReference type="ARBA" id="ARBA00022692"/>
    </source>
</evidence>
<feature type="transmembrane region" description="Helical" evidence="10">
    <location>
        <begin position="508"/>
        <end position="530"/>
    </location>
</feature>
<feature type="coiled-coil region" evidence="8">
    <location>
        <begin position="648"/>
        <end position="677"/>
    </location>
</feature>
<feature type="domain" description="Polycystin cation channel PKD1/PKD2" evidence="11">
    <location>
        <begin position="378"/>
        <end position="597"/>
    </location>
</feature>
<evidence type="ECO:0000256" key="4">
    <source>
        <dbReference type="ARBA" id="ARBA00022989"/>
    </source>
</evidence>
<feature type="transmembrane region" description="Helical" evidence="10">
    <location>
        <begin position="422"/>
        <end position="441"/>
    </location>
</feature>
<dbReference type="InterPro" id="IPR013122">
    <property type="entry name" value="PKD1_2_channel"/>
</dbReference>
<dbReference type="Pfam" id="PF20519">
    <property type="entry name" value="Polycystin_dom"/>
    <property type="match status" value="1"/>
</dbReference>
<keyword evidence="4 10" id="KW-1133">Transmembrane helix</keyword>
<name>A0A0S4IPP2_BODSA</name>
<dbReference type="EMBL" id="CYKH01000239">
    <property type="protein sequence ID" value="CUF09504.1"/>
    <property type="molecule type" value="Genomic_DNA"/>
</dbReference>